<keyword evidence="4 9" id="KW-1133">Transmembrane helix</keyword>
<dbReference type="PRINTS" id="PR00260">
    <property type="entry name" value="CHEMTRNSDUCR"/>
</dbReference>
<dbReference type="GO" id="GO:0006935">
    <property type="term" value="P:chemotaxis"/>
    <property type="evidence" value="ECO:0007669"/>
    <property type="project" value="InterPro"/>
</dbReference>
<evidence type="ECO:0000256" key="1">
    <source>
        <dbReference type="ARBA" id="ARBA00004651"/>
    </source>
</evidence>
<evidence type="ECO:0000256" key="9">
    <source>
        <dbReference type="SAM" id="Phobius"/>
    </source>
</evidence>
<evidence type="ECO:0000256" key="8">
    <source>
        <dbReference type="PROSITE-ProRule" id="PRU00284"/>
    </source>
</evidence>
<feature type="domain" description="HAMP" evidence="11">
    <location>
        <begin position="229"/>
        <end position="281"/>
    </location>
</feature>
<dbReference type="InterPro" id="IPR004089">
    <property type="entry name" value="MCPsignal_dom"/>
</dbReference>
<dbReference type="CDD" id="cd06225">
    <property type="entry name" value="HAMP"/>
    <property type="match status" value="1"/>
</dbReference>
<keyword evidence="3 9" id="KW-0812">Transmembrane</keyword>
<keyword evidence="2" id="KW-1003">Cell membrane</keyword>
<dbReference type="InterPro" id="IPR004090">
    <property type="entry name" value="Chemotax_Me-accpt_rcpt"/>
</dbReference>
<dbReference type="OrthoDB" id="9787709at2"/>
<sequence>MTKLSIRGKLAVLFCIAIFTSLITIGLSAYSSYELTELEAQKAQEIMLDGQKEKLKSAVSSMAAALSGAVANLGDEQEQLKLMRTMIKDAFYEDDSSGYYFIYKDTVNVAHPVKPSLHGKDLDNLVGKDGIYSVRELARAARNGGDFVHFTWDKPGYDKPMPKLGYAAMIPGTDFWIGTGVYIDNIKRQAALIRTEMEEQNFTAILIQSGISAGLLLLILLPAGIIMGKGIIKPIIEIKEEARKIASGNFDTNLTVTSKDEIGELQVALSEMADSLQENITEITRKEQEAAYKAEEALRASAEAKAANDLAETKAAELLEAAIQLDNVVDSVSAASENLMVQIEQSSAGATEQASRVEETASAMEEMNATVMEVARNAASAAEDVDKARNMAEEGAKVVFRAVGGIETVSTQSKVLMEDMTTLGNQAEGIGEVINVINDIADQTNLLALNAAIEAARAGEAGRGFAVVADEVRKLAEKTMAATNDVSNAVKSIQDEARKNIDNTVKSVETITEVTELATASGESLREIVTLVNAATAQVQSIATAADQQSAASDEINRSITGISEISIETSDAMTLSRNVVSDLSVQIKTLNSMTERMKG</sequence>
<comment type="similarity">
    <text evidence="7">Belongs to the methyl-accepting chemotaxis (MCP) protein family.</text>
</comment>
<keyword evidence="13" id="KW-1185">Reference proteome</keyword>
<dbReference type="GO" id="GO:0005886">
    <property type="term" value="C:plasma membrane"/>
    <property type="evidence" value="ECO:0007669"/>
    <property type="project" value="UniProtKB-SubCell"/>
</dbReference>
<evidence type="ECO:0000256" key="3">
    <source>
        <dbReference type="ARBA" id="ARBA00022692"/>
    </source>
</evidence>
<evidence type="ECO:0000313" key="12">
    <source>
        <dbReference type="EMBL" id="ACS81425.1"/>
    </source>
</evidence>
<keyword evidence="5 9" id="KW-0472">Membrane</keyword>
<accession>C6BS42</accession>
<feature type="transmembrane region" description="Helical" evidence="9">
    <location>
        <begin position="12"/>
        <end position="33"/>
    </location>
</feature>
<dbReference type="Pfam" id="PF00015">
    <property type="entry name" value="MCPsignal"/>
    <property type="match status" value="1"/>
</dbReference>
<dbReference type="STRING" id="526222.Desal_3375"/>
<comment type="subcellular location">
    <subcellularLocation>
        <location evidence="1">Cell membrane</location>
        <topology evidence="1">Multi-pass membrane protein</topology>
    </subcellularLocation>
</comment>
<evidence type="ECO:0000256" key="7">
    <source>
        <dbReference type="ARBA" id="ARBA00029447"/>
    </source>
</evidence>
<dbReference type="Gene3D" id="1.10.287.950">
    <property type="entry name" value="Methyl-accepting chemotaxis protein"/>
    <property type="match status" value="1"/>
</dbReference>
<dbReference type="InterPro" id="IPR033480">
    <property type="entry name" value="sCache_2"/>
</dbReference>
<dbReference type="Pfam" id="PF17200">
    <property type="entry name" value="sCache_2"/>
    <property type="match status" value="1"/>
</dbReference>
<dbReference type="Proteomes" id="UP000002601">
    <property type="component" value="Chromosome"/>
</dbReference>
<dbReference type="SMART" id="SM00283">
    <property type="entry name" value="MA"/>
    <property type="match status" value="1"/>
</dbReference>
<dbReference type="Gene3D" id="1.10.8.500">
    <property type="entry name" value="HAMP domain in histidine kinase"/>
    <property type="match status" value="1"/>
</dbReference>
<feature type="domain" description="Methyl-accepting transducer" evidence="10">
    <location>
        <begin position="328"/>
        <end position="564"/>
    </location>
</feature>
<dbReference type="AlphaFoldDB" id="C6BS42"/>
<evidence type="ECO:0000259" key="11">
    <source>
        <dbReference type="PROSITE" id="PS50885"/>
    </source>
</evidence>
<organism evidence="12 13">
    <name type="scientific">Maridesulfovibrio salexigens (strain ATCC 14822 / DSM 2638 / NCIMB 8403 / VKM B-1763)</name>
    <name type="common">Desulfovibrio salexigens</name>
    <dbReference type="NCBI Taxonomy" id="526222"/>
    <lineage>
        <taxon>Bacteria</taxon>
        <taxon>Pseudomonadati</taxon>
        <taxon>Thermodesulfobacteriota</taxon>
        <taxon>Desulfovibrionia</taxon>
        <taxon>Desulfovibrionales</taxon>
        <taxon>Desulfovibrionaceae</taxon>
        <taxon>Maridesulfovibrio</taxon>
    </lineage>
</organism>
<dbReference type="CDD" id="cd11386">
    <property type="entry name" value="MCP_signal"/>
    <property type="match status" value="1"/>
</dbReference>
<dbReference type="PROSITE" id="PS50111">
    <property type="entry name" value="CHEMOTAXIS_TRANSDUC_2"/>
    <property type="match status" value="1"/>
</dbReference>
<evidence type="ECO:0000256" key="2">
    <source>
        <dbReference type="ARBA" id="ARBA00022475"/>
    </source>
</evidence>
<keyword evidence="6 8" id="KW-0807">Transducer</keyword>
<name>C6BS42_MARSD</name>
<dbReference type="SMART" id="SM01049">
    <property type="entry name" value="Cache_2"/>
    <property type="match status" value="1"/>
</dbReference>
<dbReference type="KEGG" id="dsa:Desal_3375"/>
<dbReference type="SUPFAM" id="SSF58104">
    <property type="entry name" value="Methyl-accepting chemotaxis protein (MCP) signaling domain"/>
    <property type="match status" value="1"/>
</dbReference>
<dbReference type="PROSITE" id="PS50885">
    <property type="entry name" value="HAMP"/>
    <property type="match status" value="1"/>
</dbReference>
<dbReference type="HOGENOM" id="CLU_000445_107_21_7"/>
<evidence type="ECO:0000256" key="6">
    <source>
        <dbReference type="ARBA" id="ARBA00023224"/>
    </source>
</evidence>
<dbReference type="EMBL" id="CP001649">
    <property type="protein sequence ID" value="ACS81425.1"/>
    <property type="molecule type" value="Genomic_DNA"/>
</dbReference>
<protein>
    <submittedName>
        <fullName evidence="12">Methyl-accepting chemotaxis sensory transducer with Cache sensor</fullName>
    </submittedName>
</protein>
<evidence type="ECO:0000259" key="10">
    <source>
        <dbReference type="PROSITE" id="PS50111"/>
    </source>
</evidence>
<dbReference type="GO" id="GO:0007165">
    <property type="term" value="P:signal transduction"/>
    <property type="evidence" value="ECO:0007669"/>
    <property type="project" value="UniProtKB-KW"/>
</dbReference>
<proteinExistence type="inferred from homology"/>
<dbReference type="Gene3D" id="3.30.450.20">
    <property type="entry name" value="PAS domain"/>
    <property type="match status" value="1"/>
</dbReference>
<evidence type="ECO:0000256" key="4">
    <source>
        <dbReference type="ARBA" id="ARBA00022989"/>
    </source>
</evidence>
<feature type="transmembrane region" description="Helical" evidence="9">
    <location>
        <begin position="204"/>
        <end position="227"/>
    </location>
</feature>
<dbReference type="Pfam" id="PF00672">
    <property type="entry name" value="HAMP"/>
    <property type="match status" value="1"/>
</dbReference>
<dbReference type="PANTHER" id="PTHR32089">
    <property type="entry name" value="METHYL-ACCEPTING CHEMOTAXIS PROTEIN MCPB"/>
    <property type="match status" value="1"/>
</dbReference>
<evidence type="ECO:0000313" key="13">
    <source>
        <dbReference type="Proteomes" id="UP000002601"/>
    </source>
</evidence>
<reference evidence="12 13" key="1">
    <citation type="submission" date="2009-06" db="EMBL/GenBank/DDBJ databases">
        <title>Complete sequence of Desulfovibrio salexigens DSM 2638.</title>
        <authorList>
            <consortium name="US DOE Joint Genome Institute"/>
            <person name="Lucas S."/>
            <person name="Copeland A."/>
            <person name="Lapidus A."/>
            <person name="Glavina del Rio T."/>
            <person name="Tice H."/>
            <person name="Bruce D."/>
            <person name="Goodwin L."/>
            <person name="Pitluck S."/>
            <person name="Munk A.C."/>
            <person name="Brettin T."/>
            <person name="Detter J.C."/>
            <person name="Han C."/>
            <person name="Tapia R."/>
            <person name="Larimer F."/>
            <person name="Land M."/>
            <person name="Hauser L."/>
            <person name="Kyrpides N."/>
            <person name="Anderson I."/>
            <person name="Wall J.D."/>
            <person name="Arkin A.P."/>
            <person name="Dehal P."/>
            <person name="Chivian D."/>
            <person name="Giles B."/>
            <person name="Hazen T.C."/>
        </authorList>
    </citation>
    <scope>NUCLEOTIDE SEQUENCE [LARGE SCALE GENOMIC DNA]</scope>
    <source>
        <strain evidence="13">ATCC 14822 / DSM 2638 / NCIMB 8403 / VKM B-1763</strain>
    </source>
</reference>
<dbReference type="GO" id="GO:0004888">
    <property type="term" value="F:transmembrane signaling receptor activity"/>
    <property type="evidence" value="ECO:0007669"/>
    <property type="project" value="InterPro"/>
</dbReference>
<dbReference type="eggNOG" id="COG0840">
    <property type="taxonomic scope" value="Bacteria"/>
</dbReference>
<dbReference type="RefSeq" id="WP_015853241.1">
    <property type="nucleotide sequence ID" value="NC_012881.1"/>
</dbReference>
<gene>
    <name evidence="12" type="ordered locus">Desal_3375</name>
</gene>
<dbReference type="InterPro" id="IPR003660">
    <property type="entry name" value="HAMP_dom"/>
</dbReference>
<dbReference type="PANTHER" id="PTHR32089:SF112">
    <property type="entry name" value="LYSOZYME-LIKE PROTEIN-RELATED"/>
    <property type="match status" value="1"/>
</dbReference>
<dbReference type="SMART" id="SM00304">
    <property type="entry name" value="HAMP"/>
    <property type="match status" value="1"/>
</dbReference>
<evidence type="ECO:0000256" key="5">
    <source>
        <dbReference type="ARBA" id="ARBA00023136"/>
    </source>
</evidence>